<reference evidence="2 3" key="1">
    <citation type="submission" date="2019-03" db="EMBL/GenBank/DDBJ databases">
        <title>San Antonio Military Medical Center submission to MRSN (WRAIR), pending publication.</title>
        <authorList>
            <person name="Blyth D.M."/>
            <person name="Mccarthy S.L."/>
            <person name="Schall S.E."/>
            <person name="Stam J.A."/>
            <person name="Ong A.C."/>
            <person name="Mcgann P.T."/>
        </authorList>
    </citation>
    <scope>NUCLEOTIDE SEQUENCE [LARGE SCALE GENOMIC DNA]</scope>
    <source>
        <strain evidence="2 3">MRSN571793</strain>
    </source>
</reference>
<keyword evidence="1" id="KW-0472">Membrane</keyword>
<proteinExistence type="predicted"/>
<keyword evidence="1" id="KW-1133">Transmembrane helix</keyword>
<comment type="caution">
    <text evidence="2">The sequence shown here is derived from an EMBL/GenBank/DDBJ whole genome shotgun (WGS) entry which is preliminary data.</text>
</comment>
<dbReference type="OrthoDB" id="1494884at2"/>
<keyword evidence="3" id="KW-1185">Reference proteome</keyword>
<keyword evidence="1" id="KW-0812">Transmembrane</keyword>
<protein>
    <submittedName>
        <fullName evidence="2">Uncharacterized protein</fullName>
    </submittedName>
</protein>
<feature type="transmembrane region" description="Helical" evidence="1">
    <location>
        <begin position="33"/>
        <end position="53"/>
    </location>
</feature>
<sequence length="78" mass="9198">MIMEVFLFLVLFVGNFFLSIFAAIVARRKGRSGFGWFLFSVLTSFIVAIIVLACLGDTDDKRQEKIWEEEQWRKQFRD</sequence>
<dbReference type="AlphaFoldDB" id="A0A4Y8KYS2"/>
<evidence type="ECO:0000313" key="3">
    <source>
        <dbReference type="Proteomes" id="UP000297861"/>
    </source>
</evidence>
<organism evidence="2 3">
    <name type="scientific">Dysgonomonas capnocytophagoides</name>
    <dbReference type="NCBI Taxonomy" id="45254"/>
    <lineage>
        <taxon>Bacteria</taxon>
        <taxon>Pseudomonadati</taxon>
        <taxon>Bacteroidota</taxon>
        <taxon>Bacteroidia</taxon>
        <taxon>Bacteroidales</taxon>
        <taxon>Dysgonomonadaceae</taxon>
        <taxon>Dysgonomonas</taxon>
    </lineage>
</organism>
<evidence type="ECO:0000256" key="1">
    <source>
        <dbReference type="SAM" id="Phobius"/>
    </source>
</evidence>
<feature type="transmembrane region" description="Helical" evidence="1">
    <location>
        <begin position="6"/>
        <end position="26"/>
    </location>
</feature>
<name>A0A4Y8KYS2_9BACT</name>
<evidence type="ECO:0000313" key="2">
    <source>
        <dbReference type="EMBL" id="TFD95609.1"/>
    </source>
</evidence>
<gene>
    <name evidence="2" type="ORF">E2605_12270</name>
</gene>
<dbReference type="RefSeq" id="WP_134436636.1">
    <property type="nucleotide sequence ID" value="NZ_SOML01000007.1"/>
</dbReference>
<accession>A0A4Y8KYS2</accession>
<dbReference type="EMBL" id="SOML01000007">
    <property type="protein sequence ID" value="TFD95609.1"/>
    <property type="molecule type" value="Genomic_DNA"/>
</dbReference>
<dbReference type="Proteomes" id="UP000297861">
    <property type="component" value="Unassembled WGS sequence"/>
</dbReference>